<accession>A0A3E1NG34</accession>
<dbReference type="AlphaFoldDB" id="A0A3E1NG34"/>
<keyword evidence="2" id="KW-1185">Reference proteome</keyword>
<comment type="caution">
    <text evidence="1">The sequence shown here is derived from an EMBL/GenBank/DDBJ whole genome shotgun (WGS) entry which is preliminary data.</text>
</comment>
<dbReference type="Proteomes" id="UP000261284">
    <property type="component" value="Unassembled WGS sequence"/>
</dbReference>
<name>A0A3E1NG34_9BACT</name>
<proteinExistence type="predicted"/>
<dbReference type="EMBL" id="QTJU01000007">
    <property type="protein sequence ID" value="RFM26758.1"/>
    <property type="molecule type" value="Genomic_DNA"/>
</dbReference>
<sequence>MKNKLFCLRLILTALIFLVDCVCWGQDYSLPNIVPPPPDAASLGKYGDVPVNLSSGMANISIPLFNIKTAKLSLPISLSYYPSGIKVNDIASWVGLGWSLNAGGVITRAIRGRDDFGQKGYYTSATPPLAETLLGQNNWQFLQQAAMNLTDVEPDYFFYNFLEHSGKYSFTEDKEPFIISYQDPLKVQHFTDGYFVILDGQGNQFYFSDKEQTNSYYTTQADSPFPHNAQNYVSSWYLSKIVSYDKSETINFIYSTDPPLTINALNYSASINNYGNVYGNNGPSSMSFTQSAPLRLKEINFTNGKLVFYSSGSRLDLDQQSRLDSIRLFSYDNATRVYNRQRGYRFSYGNFTTVGASATDNPLSISSPGYRMRLESLEEIAIDNSQKKSHNFSYNGTPLPYRGSNAQDLFGYYNGKNNSGLIPQTTGNYDSYPYTIGGADRGANEIYTQAGILKQIKYPTGGYTNFDYEINRYADNKTVITPVSQSASATGQMNQNAQTTFVAPSGISGDAMVSITISSYNYPGVQTRPYASIADLTAGQTPAQAIGSPNNTTNITSYIPLVAGHTYQMIAGAFDNSKVFARITITWNQITTTPVITNSGGLRIKQVTNYDVNNNIVGGEAYRYGANENGNGNLTGPTFALGTYIQNTKTYTGTAGSTGSVSCVPSMGTAMTFNSSSLYDVFNLSNAQINYTEVAKYRLNIMGATQDKTVYNYSTVSNSVLPVPQAYCNGIYITNDGWPGSLLLSQTDYALRTGTFYPVKKVVNSYTNTQLKKGRGSKIGFSYSFSGCYDQSDPTWYYAFDYPIYSGAVQLSNVDTYLYDASDPTKYALESQHYVYENLDHLQPTSISSTTSDNKNMVTVIRYPADKDIIDNLTSTEKSVMDNLQNNHAITTVIQKTILKNNVGISTINHYRNNGAVAVPDYVEVKRGSGTFEKRIQFNNYDPSYNLTNVNKVGDASQSYIWGYQYSYPIAMVNGASDANIAATSFEEDGFGNWIANGNLINNGGLTGDKSYNGTLSKTVGLGQYTVTLWCNIGVSAPVVNGSQGTLTATRGNWRLYKWDLSGVNNITVQCANMDEVRLYPSGTQMTTYCYVPHVGMISQMDPSGHVVYFEYDALGRLKLTRDQDGNIIKSLEYKYQGQ</sequence>
<evidence type="ECO:0000313" key="1">
    <source>
        <dbReference type="EMBL" id="RFM26758.1"/>
    </source>
</evidence>
<protein>
    <recommendedName>
        <fullName evidence="3">RHS repeat protein</fullName>
    </recommendedName>
</protein>
<organism evidence="1 2">
    <name type="scientific">Deminuibacter soli</name>
    <dbReference type="NCBI Taxonomy" id="2291815"/>
    <lineage>
        <taxon>Bacteria</taxon>
        <taxon>Pseudomonadati</taxon>
        <taxon>Bacteroidota</taxon>
        <taxon>Chitinophagia</taxon>
        <taxon>Chitinophagales</taxon>
        <taxon>Chitinophagaceae</taxon>
        <taxon>Deminuibacter</taxon>
    </lineage>
</organism>
<gene>
    <name evidence="1" type="ORF">DXN05_17335</name>
</gene>
<dbReference type="RefSeq" id="WP_116848542.1">
    <property type="nucleotide sequence ID" value="NZ_QTJU01000007.1"/>
</dbReference>
<evidence type="ECO:0000313" key="2">
    <source>
        <dbReference type="Proteomes" id="UP000261284"/>
    </source>
</evidence>
<dbReference type="OrthoDB" id="680656at2"/>
<reference evidence="1 2" key="1">
    <citation type="submission" date="2018-08" db="EMBL/GenBank/DDBJ databases">
        <title>Chitinophagaceae sp. K23C18032701, a novel bacterium isolated from forest soil.</title>
        <authorList>
            <person name="Wang C."/>
        </authorList>
    </citation>
    <scope>NUCLEOTIDE SEQUENCE [LARGE SCALE GENOMIC DNA]</scope>
    <source>
        <strain evidence="1 2">K23C18032701</strain>
    </source>
</reference>
<evidence type="ECO:0008006" key="3">
    <source>
        <dbReference type="Google" id="ProtNLM"/>
    </source>
</evidence>